<feature type="non-terminal residue" evidence="1">
    <location>
        <position position="1"/>
    </location>
</feature>
<proteinExistence type="predicted"/>
<reference evidence="1 2" key="1">
    <citation type="submission" date="2021-06" db="EMBL/GenBank/DDBJ databases">
        <authorList>
            <person name="Kallberg Y."/>
            <person name="Tangrot J."/>
            <person name="Rosling A."/>
        </authorList>
    </citation>
    <scope>NUCLEOTIDE SEQUENCE [LARGE SCALE GENOMIC DNA]</scope>
    <source>
        <strain evidence="1 2">120-4 pot B 10/14</strain>
    </source>
</reference>
<organism evidence="1 2">
    <name type="scientific">Gigaspora margarita</name>
    <dbReference type="NCBI Taxonomy" id="4874"/>
    <lineage>
        <taxon>Eukaryota</taxon>
        <taxon>Fungi</taxon>
        <taxon>Fungi incertae sedis</taxon>
        <taxon>Mucoromycota</taxon>
        <taxon>Glomeromycotina</taxon>
        <taxon>Glomeromycetes</taxon>
        <taxon>Diversisporales</taxon>
        <taxon>Gigasporaceae</taxon>
        <taxon>Gigaspora</taxon>
    </lineage>
</organism>
<protein>
    <submittedName>
        <fullName evidence="1">14214_t:CDS:1</fullName>
    </submittedName>
</protein>
<comment type="caution">
    <text evidence="1">The sequence shown here is derived from an EMBL/GenBank/DDBJ whole genome shotgun (WGS) entry which is preliminary data.</text>
</comment>
<dbReference type="EMBL" id="CAJVQB010058213">
    <property type="protein sequence ID" value="CAG8838494.1"/>
    <property type="molecule type" value="Genomic_DNA"/>
</dbReference>
<dbReference type="Proteomes" id="UP000789901">
    <property type="component" value="Unassembled WGS sequence"/>
</dbReference>
<keyword evidence="2" id="KW-1185">Reference proteome</keyword>
<evidence type="ECO:0000313" key="2">
    <source>
        <dbReference type="Proteomes" id="UP000789901"/>
    </source>
</evidence>
<gene>
    <name evidence="1" type="ORF">GMARGA_LOCUS34008</name>
</gene>
<evidence type="ECO:0000313" key="1">
    <source>
        <dbReference type="EMBL" id="CAG8838494.1"/>
    </source>
</evidence>
<accession>A0ABN7WR66</accession>
<sequence>LEACENDIIGVRETARMQSTSIVAGVIIVKSEYKIMIVNINILFIFKNSISI</sequence>
<name>A0ABN7WR66_GIGMA</name>